<proteinExistence type="predicted"/>
<organism evidence="1">
    <name type="scientific">Trepomonas sp. PC1</name>
    <dbReference type="NCBI Taxonomy" id="1076344"/>
    <lineage>
        <taxon>Eukaryota</taxon>
        <taxon>Metamonada</taxon>
        <taxon>Diplomonadida</taxon>
        <taxon>Hexamitidae</taxon>
        <taxon>Hexamitinae</taxon>
        <taxon>Trepomonas</taxon>
    </lineage>
</organism>
<accession>A0A146JYV2</accession>
<name>A0A146JYV2_9EUKA</name>
<dbReference type="AlphaFoldDB" id="A0A146JYV2"/>
<feature type="non-terminal residue" evidence="1">
    <location>
        <position position="1"/>
    </location>
</feature>
<reference evidence="1" key="1">
    <citation type="submission" date="2015-07" db="EMBL/GenBank/DDBJ databases">
        <title>Adaptation to a free-living lifestyle via gene acquisitions in the diplomonad Trepomonas sp. PC1.</title>
        <authorList>
            <person name="Xu F."/>
            <person name="Jerlstrom-Hultqvist J."/>
            <person name="Kolisko M."/>
            <person name="Simpson A.G.B."/>
            <person name="Roger A.J."/>
            <person name="Svard S.G."/>
            <person name="Andersson J.O."/>
        </authorList>
    </citation>
    <scope>NUCLEOTIDE SEQUENCE</scope>
    <source>
        <strain evidence="1">PC1</strain>
    </source>
</reference>
<gene>
    <name evidence="1" type="ORF">TPC1_31811</name>
</gene>
<dbReference type="EMBL" id="GDID01007912">
    <property type="protein sequence ID" value="JAP88694.1"/>
    <property type="molecule type" value="Transcribed_RNA"/>
</dbReference>
<protein>
    <submittedName>
        <fullName evidence="1">Uncharacterized protein</fullName>
    </submittedName>
</protein>
<feature type="non-terminal residue" evidence="1">
    <location>
        <position position="311"/>
    </location>
</feature>
<sequence length="311" mass="35744">LHTGQQTKKSSIIKKKSLFAQQLGDNYEKINAFEPVKIEKIQIQQLVSNPDLRKPEVPQEKNQIERSINLLQSQSIKDQIGFLIEQTRSTSNSIRNTATSLLQNLFAQLLDLYFLDKSEEKVKISHTEALQLLKLFLVLPTSAIDPDTVTPISLLDIQFNVHFSPQLLSQLFLQDEGYVFEQLLSFDTTYYFKLGEFQVSLLQLNLVDLVFKYLQTEIDQQKRLDCFLILERAVLGCNFVGQTLINLKFITEFLQNEYQLQLHDMQNGYMLSGCGRVALRVLTGLKVQCEATVGILLKNYLEDKNIEFLSL</sequence>
<evidence type="ECO:0000313" key="1">
    <source>
        <dbReference type="EMBL" id="JAP88694.1"/>
    </source>
</evidence>